<dbReference type="Proteomes" id="UP000887159">
    <property type="component" value="Unassembled WGS sequence"/>
</dbReference>
<proteinExistence type="predicted"/>
<evidence type="ECO:0000313" key="2">
    <source>
        <dbReference type="Proteomes" id="UP000887159"/>
    </source>
</evidence>
<keyword evidence="2" id="KW-1185">Reference proteome</keyword>
<dbReference type="AlphaFoldDB" id="A0A8X6W9V7"/>
<sequence length="158" mass="17730">MLMDIELKLRGLLDNASTICVMREDIARKSWDLNLSLQTQSITGINGITQSSKYSANIEVSNRDYTFARNVQFSLLPKIVDAIPVSKLNISDLNIPASIELADSNFHMPGHMVEEIKNETLDKINYYIPHHSVYKPEKTSTPLRVVFDASAKTTSGFL</sequence>
<protein>
    <submittedName>
        <fullName evidence="1">DUF1758 domain-containing protein</fullName>
    </submittedName>
</protein>
<organism evidence="1 2">
    <name type="scientific">Trichonephila clavipes</name>
    <name type="common">Golden silk orbweaver</name>
    <name type="synonym">Nephila clavipes</name>
    <dbReference type="NCBI Taxonomy" id="2585209"/>
    <lineage>
        <taxon>Eukaryota</taxon>
        <taxon>Metazoa</taxon>
        <taxon>Ecdysozoa</taxon>
        <taxon>Arthropoda</taxon>
        <taxon>Chelicerata</taxon>
        <taxon>Arachnida</taxon>
        <taxon>Araneae</taxon>
        <taxon>Araneomorphae</taxon>
        <taxon>Entelegynae</taxon>
        <taxon>Araneoidea</taxon>
        <taxon>Nephilidae</taxon>
        <taxon>Trichonephila</taxon>
    </lineage>
</organism>
<evidence type="ECO:0000313" key="1">
    <source>
        <dbReference type="EMBL" id="GFY30539.1"/>
    </source>
</evidence>
<comment type="caution">
    <text evidence="1">The sequence shown here is derived from an EMBL/GenBank/DDBJ whole genome shotgun (WGS) entry which is preliminary data.</text>
</comment>
<dbReference type="EMBL" id="BMAU01021393">
    <property type="protein sequence ID" value="GFY30539.1"/>
    <property type="molecule type" value="Genomic_DNA"/>
</dbReference>
<gene>
    <name evidence="1" type="primary">AVEN_59501_1</name>
    <name evidence="1" type="ORF">TNCV_3523021</name>
</gene>
<reference evidence="1" key="1">
    <citation type="submission" date="2020-08" db="EMBL/GenBank/DDBJ databases">
        <title>Multicomponent nature underlies the extraordinary mechanical properties of spider dragline silk.</title>
        <authorList>
            <person name="Kono N."/>
            <person name="Nakamura H."/>
            <person name="Mori M."/>
            <person name="Yoshida Y."/>
            <person name="Ohtoshi R."/>
            <person name="Malay A.D."/>
            <person name="Moran D.A.P."/>
            <person name="Tomita M."/>
            <person name="Numata K."/>
            <person name="Arakawa K."/>
        </authorList>
    </citation>
    <scope>NUCLEOTIDE SEQUENCE</scope>
</reference>
<name>A0A8X6W9V7_TRICX</name>
<accession>A0A8X6W9V7</accession>